<feature type="signal peptide" evidence="1">
    <location>
        <begin position="1"/>
        <end position="23"/>
    </location>
</feature>
<keyword evidence="2" id="KW-0121">Carboxypeptidase</keyword>
<comment type="caution">
    <text evidence="2">The sequence shown here is derived from an EMBL/GenBank/DDBJ whole genome shotgun (WGS) entry which is preliminary data.</text>
</comment>
<evidence type="ECO:0000256" key="1">
    <source>
        <dbReference type="SAM" id="SignalP"/>
    </source>
</evidence>
<dbReference type="EMBL" id="JACJVR010000024">
    <property type="protein sequence ID" value="MBB6691221.1"/>
    <property type="molecule type" value="Genomic_DNA"/>
</dbReference>
<dbReference type="InterPro" id="IPR008969">
    <property type="entry name" value="CarboxyPept-like_regulatory"/>
</dbReference>
<sequence length="403" mass="42972">MKYLSKSAAFVLLAAGLAGCASNGGDNAAAPSASSSASAATASASASPSASAAVSASASPIRAEDIRLDIDRTSYTLKQWKMDGSHTTSSSGKLLIGDKPVAHAVIHVGDSKRDIATEDDGSFDMLVDQSLLAEIPVRVVSLDQATVNGQPIGKDAAERLLSVSTSISVYYPIETTKIVPSAKDPSQVEVHARVVGNDGDVVSFFQIDKYRIGGIVKDAEGHPIKDAIVWIDRDEGEGFAKSTPTDENGRYYMYYLPENDEGTNLTVTTDNGKKRYTLPKGKVFYIPDETSVDINITLPKEGTEIVDKPPTLVSVTSPGAMYTGILVGLNVPQGVNYTVTIPDKEGNFVLTVPKDVWETHPSFFETKMTKFVEDRELSWGDTLPSSFLEPGANDPKNISASQA</sequence>
<dbReference type="GO" id="GO:0004180">
    <property type="term" value="F:carboxypeptidase activity"/>
    <property type="evidence" value="ECO:0007669"/>
    <property type="project" value="UniProtKB-KW"/>
</dbReference>
<dbReference type="AlphaFoldDB" id="A0A841TZ83"/>
<keyword evidence="1" id="KW-0732">Signal</keyword>
<dbReference type="Proteomes" id="UP000553776">
    <property type="component" value="Unassembled WGS sequence"/>
</dbReference>
<dbReference type="Gene3D" id="2.60.40.1120">
    <property type="entry name" value="Carboxypeptidase-like, regulatory domain"/>
    <property type="match status" value="1"/>
</dbReference>
<feature type="chain" id="PRO_5038600596" evidence="1">
    <location>
        <begin position="24"/>
        <end position="403"/>
    </location>
</feature>
<accession>A0A841TZ83</accession>
<dbReference type="PROSITE" id="PS51257">
    <property type="entry name" value="PROKAR_LIPOPROTEIN"/>
    <property type="match status" value="1"/>
</dbReference>
<evidence type="ECO:0000313" key="2">
    <source>
        <dbReference type="EMBL" id="MBB6691221.1"/>
    </source>
</evidence>
<proteinExistence type="predicted"/>
<keyword evidence="2" id="KW-0378">Hydrolase</keyword>
<dbReference type="RefSeq" id="WP_185135220.1">
    <property type="nucleotide sequence ID" value="NZ_JACJVR010000024.1"/>
</dbReference>
<keyword evidence="3" id="KW-1185">Reference proteome</keyword>
<protein>
    <submittedName>
        <fullName evidence="2">Carboxypeptidase regulatory-like domain-containing protein</fullName>
    </submittedName>
</protein>
<gene>
    <name evidence="2" type="ORF">H7B90_07420</name>
</gene>
<keyword evidence="2" id="KW-0645">Protease</keyword>
<dbReference type="SUPFAM" id="SSF49464">
    <property type="entry name" value="Carboxypeptidase regulatory domain-like"/>
    <property type="match status" value="1"/>
</dbReference>
<evidence type="ECO:0000313" key="3">
    <source>
        <dbReference type="Proteomes" id="UP000553776"/>
    </source>
</evidence>
<name>A0A841TZ83_9BACL</name>
<reference evidence="2 3" key="1">
    <citation type="submission" date="2020-08" db="EMBL/GenBank/DDBJ databases">
        <title>Cohnella phylogeny.</title>
        <authorList>
            <person name="Dunlap C."/>
        </authorList>
    </citation>
    <scope>NUCLEOTIDE SEQUENCE [LARGE SCALE GENOMIC DNA]</scope>
    <source>
        <strain evidence="2 3">DSM 25239</strain>
    </source>
</reference>
<organism evidence="2 3">
    <name type="scientific">Cohnella xylanilytica</name>
    <dbReference type="NCBI Taxonomy" id="557555"/>
    <lineage>
        <taxon>Bacteria</taxon>
        <taxon>Bacillati</taxon>
        <taxon>Bacillota</taxon>
        <taxon>Bacilli</taxon>
        <taxon>Bacillales</taxon>
        <taxon>Paenibacillaceae</taxon>
        <taxon>Cohnella</taxon>
    </lineage>
</organism>